<proteinExistence type="predicted"/>
<evidence type="ECO:0000313" key="10">
    <source>
        <dbReference type="EMBL" id="NFG18272.1"/>
    </source>
</evidence>
<dbReference type="InterPro" id="IPR000326">
    <property type="entry name" value="PAP2/HPO"/>
</dbReference>
<reference evidence="11 14" key="1">
    <citation type="journal article" date="2014" name="J. Infect. Dis.">
        <title>Molecular characterization of a novel botulinum neurotoxin type H gene.</title>
        <authorList>
            <person name="Dover N."/>
            <person name="Barash J.R."/>
            <person name="Hill K.K."/>
            <person name="Xie G."/>
            <person name="Arnon S.S."/>
        </authorList>
    </citation>
    <scope>NUCLEOTIDE SEQUENCE [LARGE SCALE GENOMIC DNA]</scope>
    <source>
        <strain evidence="11 14">IBCA10-7060</strain>
    </source>
</reference>
<feature type="transmembrane region" description="Helical" evidence="7">
    <location>
        <begin position="128"/>
        <end position="146"/>
    </location>
</feature>
<evidence type="ECO:0000313" key="12">
    <source>
        <dbReference type="Proteomes" id="UP000473887"/>
    </source>
</evidence>
<dbReference type="InterPro" id="IPR036938">
    <property type="entry name" value="PAP2/HPO_sf"/>
</dbReference>
<evidence type="ECO:0000256" key="5">
    <source>
        <dbReference type="ARBA" id="ARBA00022989"/>
    </source>
</evidence>
<evidence type="ECO:0000256" key="2">
    <source>
        <dbReference type="ARBA" id="ARBA00022475"/>
    </source>
</evidence>
<protein>
    <submittedName>
        <fullName evidence="9">Phosphatase PAP2 family protein</fullName>
    </submittedName>
</protein>
<evidence type="ECO:0000259" key="8">
    <source>
        <dbReference type="SMART" id="SM00014"/>
    </source>
</evidence>
<feature type="transmembrane region" description="Helical" evidence="7">
    <location>
        <begin position="152"/>
        <end position="170"/>
    </location>
</feature>
<gene>
    <name evidence="9" type="ORF">EXM69_05085</name>
    <name evidence="10" type="ORF">FC794_16095</name>
    <name evidence="11" type="ORF">JQS73_01870</name>
</gene>
<dbReference type="GO" id="GO:0005886">
    <property type="term" value="C:plasma membrane"/>
    <property type="evidence" value="ECO:0007669"/>
    <property type="project" value="UniProtKB-SubCell"/>
</dbReference>
<dbReference type="PANTHER" id="PTHR14969">
    <property type="entry name" value="SPHINGOSINE-1-PHOSPHATE PHOSPHOHYDROLASE"/>
    <property type="match status" value="1"/>
</dbReference>
<evidence type="ECO:0000256" key="4">
    <source>
        <dbReference type="ARBA" id="ARBA00022801"/>
    </source>
</evidence>
<dbReference type="AlphaFoldDB" id="A0A0A2HBJ9"/>
<sequence>MNFIQNIDIYLLDFIHKSIGNDFLDKIMIFITSIGNLGLIWIAISVFLLISKKYRRVGMLCIASLILSSLIGEVVLKNLVQRGRPFTAIEGINLLVKAPKSFSFPSGHTASSFAVATIIGRKIKNFKLPIYILAFAIAFSRLYLYVHYPSDVLVGTLIGIISANIILYIYNKQNF</sequence>
<evidence type="ECO:0000313" key="11">
    <source>
        <dbReference type="EMBL" id="QRI53897.1"/>
    </source>
</evidence>
<reference evidence="10 13" key="3">
    <citation type="submission" date="2019-04" db="EMBL/GenBank/DDBJ databases">
        <title>Genome sequencing of Clostridium botulinum Groups I-IV and Clostridium butyricum.</title>
        <authorList>
            <person name="Brunt J."/>
            <person name="Van Vliet A.H.M."/>
            <person name="Stringer S.C."/>
            <person name="Carter A.T."/>
            <person name="Peck M.W."/>
        </authorList>
    </citation>
    <scope>NUCLEOTIDE SEQUENCE [LARGE SCALE GENOMIC DNA]</scope>
    <source>
        <strain evidence="10 13">IFR 18/037</strain>
    </source>
</reference>
<accession>A0A0A2HBJ9</accession>
<evidence type="ECO:0000313" key="9">
    <source>
        <dbReference type="EMBL" id="NEZ91334.1"/>
    </source>
</evidence>
<dbReference type="GO" id="GO:0016787">
    <property type="term" value="F:hydrolase activity"/>
    <property type="evidence" value="ECO:0007669"/>
    <property type="project" value="UniProtKB-KW"/>
</dbReference>
<dbReference type="Proteomes" id="UP000473887">
    <property type="component" value="Unassembled WGS sequence"/>
</dbReference>
<keyword evidence="6 7" id="KW-0472">Membrane</keyword>
<keyword evidence="3 7" id="KW-0812">Transmembrane</keyword>
<keyword evidence="5 7" id="KW-1133">Transmembrane helix</keyword>
<evidence type="ECO:0000313" key="14">
    <source>
        <dbReference type="Proteomes" id="UP000663464"/>
    </source>
</evidence>
<dbReference type="OMA" id="RVRPCFA"/>
<dbReference type="SMART" id="SM00014">
    <property type="entry name" value="acidPPc"/>
    <property type="match status" value="1"/>
</dbReference>
<dbReference type="Gene3D" id="1.20.144.10">
    <property type="entry name" value="Phosphatidic acid phosphatase type 2/haloperoxidase"/>
    <property type="match status" value="2"/>
</dbReference>
<dbReference type="Proteomes" id="UP000663464">
    <property type="component" value="Chromosome"/>
</dbReference>
<feature type="transmembrane region" description="Helical" evidence="7">
    <location>
        <begin position="27"/>
        <end position="51"/>
    </location>
</feature>
<dbReference type="EMBL" id="CP069280">
    <property type="protein sequence ID" value="QRI53897.1"/>
    <property type="molecule type" value="Genomic_DNA"/>
</dbReference>
<dbReference type="Proteomes" id="UP000478995">
    <property type="component" value="Unassembled WGS sequence"/>
</dbReference>
<reference evidence="11" key="4">
    <citation type="submission" date="2021-02" db="EMBL/GenBank/DDBJ databases">
        <authorList>
            <person name="Dover N."/>
            <person name="Barash J.R."/>
            <person name="Bell J.M."/>
            <person name="Sylvester M.D."/>
            <person name="Arnon S."/>
        </authorList>
    </citation>
    <scope>NUCLEOTIDE SEQUENCE</scope>
    <source>
        <strain evidence="11">IBCA10-7060</strain>
    </source>
</reference>
<evidence type="ECO:0000256" key="6">
    <source>
        <dbReference type="ARBA" id="ARBA00023136"/>
    </source>
</evidence>
<evidence type="ECO:0000256" key="3">
    <source>
        <dbReference type="ARBA" id="ARBA00022692"/>
    </source>
</evidence>
<dbReference type="EMBL" id="SGKC01000006">
    <property type="protein sequence ID" value="NEZ91334.1"/>
    <property type="molecule type" value="Genomic_DNA"/>
</dbReference>
<dbReference type="PANTHER" id="PTHR14969:SF62">
    <property type="entry name" value="DECAPRENYLPHOSPHORYL-5-PHOSPHORIBOSE PHOSPHATASE RV3807C-RELATED"/>
    <property type="match status" value="1"/>
</dbReference>
<dbReference type="SUPFAM" id="SSF48317">
    <property type="entry name" value="Acid phosphatase/Vanadium-dependent haloperoxidase"/>
    <property type="match status" value="1"/>
</dbReference>
<evidence type="ECO:0000313" key="13">
    <source>
        <dbReference type="Proteomes" id="UP000478995"/>
    </source>
</evidence>
<keyword evidence="2" id="KW-1003">Cell membrane</keyword>
<reference evidence="9 12" key="2">
    <citation type="submission" date="2019-02" db="EMBL/GenBank/DDBJ databases">
        <title>Genome sequencing of Clostridium botulinum clinical isolates.</title>
        <authorList>
            <person name="Brunt J."/>
            <person name="Van Vliet A.H.M."/>
            <person name="Stringer S.C."/>
            <person name="Grant K.A."/>
            <person name="Carter A.C."/>
            <person name="Peck M.W."/>
        </authorList>
    </citation>
    <scope>NUCLEOTIDE SEQUENCE [LARGE SCALE GENOMIC DNA]</scope>
    <source>
        <strain evidence="9 12">H142660711</strain>
    </source>
</reference>
<keyword evidence="4" id="KW-0378">Hydrolase</keyword>
<evidence type="ECO:0000256" key="1">
    <source>
        <dbReference type="ARBA" id="ARBA00004651"/>
    </source>
</evidence>
<dbReference type="EMBL" id="SWOY01000008">
    <property type="protein sequence ID" value="NFG18272.1"/>
    <property type="molecule type" value="Genomic_DNA"/>
</dbReference>
<feature type="domain" description="Phosphatidic acid phosphatase type 2/haloperoxidase" evidence="8">
    <location>
        <begin position="57"/>
        <end position="167"/>
    </location>
</feature>
<dbReference type="RefSeq" id="WP_003356679.1">
    <property type="nucleotide sequence ID" value="NZ_AP025140.1"/>
</dbReference>
<dbReference type="Pfam" id="PF01569">
    <property type="entry name" value="PAP2"/>
    <property type="match status" value="1"/>
</dbReference>
<name>A0A0A2HBJ9_CLOBO</name>
<organism evidence="9 12">
    <name type="scientific">Clostridium botulinum</name>
    <dbReference type="NCBI Taxonomy" id="1491"/>
    <lineage>
        <taxon>Bacteria</taxon>
        <taxon>Bacillati</taxon>
        <taxon>Bacillota</taxon>
        <taxon>Clostridia</taxon>
        <taxon>Eubacteriales</taxon>
        <taxon>Clostridiaceae</taxon>
        <taxon>Clostridium</taxon>
    </lineage>
</organism>
<comment type="subcellular location">
    <subcellularLocation>
        <location evidence="1">Cell membrane</location>
        <topology evidence="1">Multi-pass membrane protein</topology>
    </subcellularLocation>
</comment>
<evidence type="ECO:0000256" key="7">
    <source>
        <dbReference type="SAM" id="Phobius"/>
    </source>
</evidence>